<dbReference type="PANTHER" id="PTHR30047">
    <property type="entry name" value="HIGH-AFFINITY CHOLINE TRANSPORT PROTEIN-RELATED"/>
    <property type="match status" value="1"/>
</dbReference>
<evidence type="ECO:0000256" key="2">
    <source>
        <dbReference type="ARBA" id="ARBA00005658"/>
    </source>
</evidence>
<keyword evidence="4" id="KW-1003">Cell membrane</keyword>
<accession>A0A1G6VPT7</accession>
<organism evidence="8 9">
    <name type="scientific">Ectopseudomonas chengduensis</name>
    <dbReference type="NCBI Taxonomy" id="489632"/>
    <lineage>
        <taxon>Bacteria</taxon>
        <taxon>Pseudomonadati</taxon>
        <taxon>Pseudomonadota</taxon>
        <taxon>Gammaproteobacteria</taxon>
        <taxon>Pseudomonadales</taxon>
        <taxon>Pseudomonadaceae</taxon>
        <taxon>Ectopseudomonas</taxon>
    </lineage>
</organism>
<proteinExistence type="inferred from homology"/>
<dbReference type="NCBIfam" id="TIGR00842">
    <property type="entry name" value="bcct"/>
    <property type="match status" value="1"/>
</dbReference>
<dbReference type="Pfam" id="PF02028">
    <property type="entry name" value="BCCT"/>
    <property type="match status" value="1"/>
</dbReference>
<dbReference type="GO" id="GO:0005886">
    <property type="term" value="C:plasma membrane"/>
    <property type="evidence" value="ECO:0007669"/>
    <property type="project" value="UniProtKB-SubCell"/>
</dbReference>
<evidence type="ECO:0000313" key="9">
    <source>
        <dbReference type="Proteomes" id="UP000199467"/>
    </source>
</evidence>
<keyword evidence="7" id="KW-0472">Membrane</keyword>
<comment type="similarity">
    <text evidence="2">Belongs to the BCCT transporter (TC 2.A.15) family.</text>
</comment>
<evidence type="ECO:0000256" key="3">
    <source>
        <dbReference type="ARBA" id="ARBA00022448"/>
    </source>
</evidence>
<dbReference type="AlphaFoldDB" id="A0A1G6VPT7"/>
<evidence type="ECO:0000256" key="1">
    <source>
        <dbReference type="ARBA" id="ARBA00004651"/>
    </source>
</evidence>
<gene>
    <name evidence="8" type="ORF">SAMN05216576_12028</name>
</gene>
<evidence type="ECO:0000313" key="8">
    <source>
        <dbReference type="EMBL" id="SDD55670.1"/>
    </source>
</evidence>
<comment type="subcellular location">
    <subcellularLocation>
        <location evidence="1">Cell membrane</location>
        <topology evidence="1">Multi-pass membrane protein</topology>
    </subcellularLocation>
</comment>
<dbReference type="Proteomes" id="UP000199467">
    <property type="component" value="Unassembled WGS sequence"/>
</dbReference>
<reference evidence="9" key="1">
    <citation type="submission" date="2016-10" db="EMBL/GenBank/DDBJ databases">
        <authorList>
            <person name="Varghese N."/>
            <person name="Submissions S."/>
        </authorList>
    </citation>
    <scope>NUCLEOTIDE SEQUENCE [LARGE SCALE GENOMIC DNA]</scope>
    <source>
        <strain evidence="9">DSM 26382</strain>
    </source>
</reference>
<evidence type="ECO:0000256" key="6">
    <source>
        <dbReference type="ARBA" id="ARBA00022989"/>
    </source>
</evidence>
<dbReference type="InterPro" id="IPR000060">
    <property type="entry name" value="BCCT_transptr"/>
</dbReference>
<keyword evidence="5" id="KW-0812">Transmembrane</keyword>
<keyword evidence="3" id="KW-0813">Transport</keyword>
<dbReference type="PANTHER" id="PTHR30047:SF7">
    <property type="entry name" value="HIGH-AFFINITY CHOLINE TRANSPORT PROTEIN"/>
    <property type="match status" value="1"/>
</dbReference>
<evidence type="ECO:0000256" key="7">
    <source>
        <dbReference type="ARBA" id="ARBA00023136"/>
    </source>
</evidence>
<dbReference type="RefSeq" id="WP_090337590.1">
    <property type="nucleotide sequence ID" value="NZ_FMZQ01000020.1"/>
</dbReference>
<dbReference type="GO" id="GO:0022857">
    <property type="term" value="F:transmembrane transporter activity"/>
    <property type="evidence" value="ECO:0007669"/>
    <property type="project" value="InterPro"/>
</dbReference>
<evidence type="ECO:0000256" key="5">
    <source>
        <dbReference type="ARBA" id="ARBA00022692"/>
    </source>
</evidence>
<keyword evidence="9" id="KW-1185">Reference proteome</keyword>
<evidence type="ECO:0000256" key="4">
    <source>
        <dbReference type="ARBA" id="ARBA00022475"/>
    </source>
</evidence>
<keyword evidence="6" id="KW-1133">Transmembrane helix</keyword>
<sequence length="544" mass="59157">MKAHQCVAEPASTFVGPPQEARVDISESAWLKGLNPVVTLGSLLVIVAVVVGLLLFQEQAALLFDRVRSGITYYFTWYYVLIAALFLFFNAWLACSRFGRIRLGRQDERPEFGYFSWFAMVFSAGQGIGLIFWSIAEPMFHLQGNPFSDGSMNAATAESAMRITFFHWGLHAWSIYCIVALALAYAAFRKNLPLTIRSTLRPLFGRLMDGPLGHAVDILAILATIFGVATSLGLGAQQINAGLSRLLGLDSSILVQLSLIGGITLVAVLSAVSGVTRGIKRLSELNIWLSFVLILFFFIWGPSRYLIMSLVDATGDYLAHFIEMSFWMDANRQDPGAWEGWKSSWQGWWTVFYWGWWLSWAPFVGVFIARVSRGRTIREFILGVILVPSLMTFVWIAAFGGTAMSHELFDQGGVAAAVSQDVASAFFATVDSMALEGLGTLALWLGTLLVATYFITSADSATLVLTTIMSHGGIHPAKRHRVFWGAQQGVVAGVLLVAGGTASLATLQTAAIAGALPFSLIMLLMCLSLTKALHAEAAVPAPAS</sequence>
<dbReference type="EMBL" id="FMZQ01000020">
    <property type="protein sequence ID" value="SDD55670.1"/>
    <property type="molecule type" value="Genomic_DNA"/>
</dbReference>
<name>A0A1G6VPT7_9GAMM</name>
<protein>
    <submittedName>
        <fullName evidence="8">Choline/glycine/proline betaine transport protein</fullName>
    </submittedName>
</protein>